<proteinExistence type="predicted"/>
<reference evidence="1" key="1">
    <citation type="submission" date="2019-08" db="EMBL/GenBank/DDBJ databases">
        <authorList>
            <person name="Kucharzyk K."/>
            <person name="Murdoch R.W."/>
            <person name="Higgins S."/>
            <person name="Loffler F."/>
        </authorList>
    </citation>
    <scope>NUCLEOTIDE SEQUENCE</scope>
</reference>
<evidence type="ECO:0000313" key="1">
    <source>
        <dbReference type="EMBL" id="MPM71716.1"/>
    </source>
</evidence>
<sequence length="224" mass="24246">MAAGDVFGIAPPVDEIFIVDVRCAVAGIVRNGAGPARQRRMRADVVGQHQRVAAVLMRVEVVQAFHLHDARDEVEVSLAVLHHVVPGAVVARELVFDSEAIGPEHFLDDVGHRLELEDLEVRAPRGVPQPGAQHRFVAVEIAIASDVGELGDLARQKALAAAAHLGGQVHLHAQILARQALGRDRCILADQPHPVFEQARNLLASLQRTELQLLAQRAMGNKRA</sequence>
<comment type="caution">
    <text evidence="1">The sequence shown here is derived from an EMBL/GenBank/DDBJ whole genome shotgun (WGS) entry which is preliminary data.</text>
</comment>
<gene>
    <name evidence="1" type="ORF">SDC9_118686</name>
</gene>
<organism evidence="1">
    <name type="scientific">bioreactor metagenome</name>
    <dbReference type="NCBI Taxonomy" id="1076179"/>
    <lineage>
        <taxon>unclassified sequences</taxon>
        <taxon>metagenomes</taxon>
        <taxon>ecological metagenomes</taxon>
    </lineage>
</organism>
<accession>A0A645C1M9</accession>
<protein>
    <submittedName>
        <fullName evidence="1">Uncharacterized protein</fullName>
    </submittedName>
</protein>
<dbReference type="EMBL" id="VSSQ01024290">
    <property type="protein sequence ID" value="MPM71716.1"/>
    <property type="molecule type" value="Genomic_DNA"/>
</dbReference>
<dbReference type="AlphaFoldDB" id="A0A645C1M9"/>
<name>A0A645C1M9_9ZZZZ</name>